<feature type="active site" description="Proton donor/acceptor" evidence="3">
    <location>
        <position position="234"/>
    </location>
</feature>
<dbReference type="AlphaFoldDB" id="A0A7X6MZB2"/>
<dbReference type="GO" id="GO:0006084">
    <property type="term" value="P:acetyl-CoA metabolic process"/>
    <property type="evidence" value="ECO:0007669"/>
    <property type="project" value="InterPro"/>
</dbReference>
<dbReference type="Pfam" id="PF08540">
    <property type="entry name" value="HMG_CoA_synt_C"/>
    <property type="match status" value="2"/>
</dbReference>
<feature type="binding site" evidence="4">
    <location>
        <position position="243"/>
    </location>
    <ligand>
        <name>(3S)-3-hydroxy-3-methylglutaryl-CoA</name>
        <dbReference type="ChEBI" id="CHEBI:43074"/>
    </ligand>
</feature>
<feature type="binding site" evidence="4">
    <location>
        <position position="144"/>
    </location>
    <ligand>
        <name>(3S)-3-hydroxy-3-methylglutaryl-CoA</name>
        <dbReference type="ChEBI" id="CHEBI:43074"/>
    </ligand>
</feature>
<dbReference type="EC" id="2.3.3.10" evidence="7"/>
<evidence type="ECO:0000256" key="4">
    <source>
        <dbReference type="PIRSR" id="PIRSR611554-2"/>
    </source>
</evidence>
<protein>
    <submittedName>
        <fullName evidence="7">Hydroxymethylglutaryl-CoA synthase</fullName>
        <ecNumber evidence="7">2.3.3.10</ecNumber>
    </submittedName>
</protein>
<dbReference type="EMBL" id="JAAXPR010000001">
    <property type="protein sequence ID" value="NKZ19357.1"/>
    <property type="molecule type" value="Genomic_DNA"/>
</dbReference>
<evidence type="ECO:0000256" key="3">
    <source>
        <dbReference type="PIRSR" id="PIRSR611554-1"/>
    </source>
</evidence>
<keyword evidence="2 7" id="KW-0808">Transferase</keyword>
<feature type="domain" description="Hydroxymethylglutaryl-coenzyme A synthase C-terminal" evidence="6">
    <location>
        <begin position="182"/>
        <end position="248"/>
    </location>
</feature>
<comment type="caution">
    <text evidence="7">The sequence shown here is derived from an EMBL/GenBank/DDBJ whole genome shotgun (WGS) entry which is preliminary data.</text>
</comment>
<feature type="domain" description="Hydroxymethylglutaryl-coenzyme A synthase C-terminal" evidence="6">
    <location>
        <begin position="255"/>
        <end position="342"/>
    </location>
</feature>
<dbReference type="InterPro" id="IPR016039">
    <property type="entry name" value="Thiolase-like"/>
</dbReference>
<dbReference type="GO" id="GO:0004421">
    <property type="term" value="F:hydroxymethylglutaryl-CoA synthase activity"/>
    <property type="evidence" value="ECO:0007669"/>
    <property type="project" value="UniProtKB-EC"/>
</dbReference>
<feature type="domain" description="Hydroxymethylglutaryl-coenzyme A synthase N-terminal" evidence="5">
    <location>
        <begin position="3"/>
        <end position="165"/>
    </location>
</feature>
<evidence type="ECO:0000313" key="7">
    <source>
        <dbReference type="EMBL" id="NKZ19357.1"/>
    </source>
</evidence>
<sequence length="384" mass="42174">MTQIGIDKIGLALPEYVLRLTDLAKARGVDPDKYTLGLMQEAMAIAPLSQDIVTLGAQASAAILDDDDKAHIDMIILGTETGIDQSKAAAVYIHGLLGIQPFARSIELKEACYSAAAGLEMAYNHILARPDSKVLVIASDIAKYGLQSSGEPTQGAGAIAMLVTANPRILALNGDNVYQTRDVMDFWRPNYSPYPQVDGHFSTLQYTDCLTTTFNYYKEKHAKSLEDFAAVCLHIPFAKQGLKGLRALNPSPAQEERFMEAIRYNQQVGNIYTGSLFLSFLSLIEQSKALKAGDQILFYSYGSGAVCELFSGTLVQGYENLLQSNRLEKLANRTPISVADYEKVFFETIVIDEEGNSSPLPNDPSPFALIAIDHHKRIYRSMID</sequence>
<organism evidence="7 8">
    <name type="scientific">Streptococcus ovuberis</name>
    <dbReference type="NCBI Taxonomy" id="1936207"/>
    <lineage>
        <taxon>Bacteria</taxon>
        <taxon>Bacillati</taxon>
        <taxon>Bacillota</taxon>
        <taxon>Bacilli</taxon>
        <taxon>Lactobacillales</taxon>
        <taxon>Streptococcaceae</taxon>
        <taxon>Streptococcus</taxon>
    </lineage>
</organism>
<dbReference type="PANTHER" id="PTHR43323:SF2">
    <property type="entry name" value="HYDROXYMETHYLGLUTARYL-COA SYNTHASE"/>
    <property type="match status" value="1"/>
</dbReference>
<proteinExistence type="inferred from homology"/>
<feature type="active site" description="Proton donor/acceptor" evidence="3">
    <location>
        <position position="80"/>
    </location>
</feature>
<evidence type="ECO:0000256" key="2">
    <source>
        <dbReference type="ARBA" id="ARBA00022679"/>
    </source>
</evidence>
<dbReference type="PANTHER" id="PTHR43323">
    <property type="entry name" value="3-HYDROXY-3-METHYLGLUTARYL COENZYME A SYNTHASE"/>
    <property type="match status" value="1"/>
</dbReference>
<keyword evidence="7" id="KW-0012">Acyltransferase</keyword>
<feature type="binding site" evidence="4">
    <location>
        <position position="30"/>
    </location>
    <ligand>
        <name>(3S)-3-hydroxy-3-methylglutaryl-CoA</name>
        <dbReference type="ChEBI" id="CHEBI:43074"/>
    </ligand>
</feature>
<evidence type="ECO:0000259" key="5">
    <source>
        <dbReference type="Pfam" id="PF01154"/>
    </source>
</evidence>
<dbReference type="InterPro" id="IPR013528">
    <property type="entry name" value="HMG_CoA_synth_N"/>
</dbReference>
<comment type="similarity">
    <text evidence="1">Belongs to the thiolase-like superfamily. HMG-CoA synthase family.</text>
</comment>
<evidence type="ECO:0000256" key="1">
    <source>
        <dbReference type="ARBA" id="ARBA00007061"/>
    </source>
</evidence>
<dbReference type="InterPro" id="IPR013746">
    <property type="entry name" value="HMG_CoA_synt_C_dom"/>
</dbReference>
<feature type="binding site" evidence="4">
    <location>
        <position position="270"/>
    </location>
    <ligand>
        <name>(3S)-3-hydroxy-3-methylglutaryl-CoA</name>
        <dbReference type="ChEBI" id="CHEBI:43074"/>
    </ligand>
</feature>
<dbReference type="Gene3D" id="3.40.47.10">
    <property type="match status" value="2"/>
</dbReference>
<keyword evidence="8" id="KW-1185">Reference proteome</keyword>
<evidence type="ECO:0000259" key="6">
    <source>
        <dbReference type="Pfam" id="PF08540"/>
    </source>
</evidence>
<evidence type="ECO:0000313" key="8">
    <source>
        <dbReference type="Proteomes" id="UP000522720"/>
    </source>
</evidence>
<dbReference type="Proteomes" id="UP000522720">
    <property type="component" value="Unassembled WGS sequence"/>
</dbReference>
<accession>A0A7X6MZB2</accession>
<dbReference type="NCBIfam" id="TIGR01835">
    <property type="entry name" value="HMG-CoA-S_prok"/>
    <property type="match status" value="1"/>
</dbReference>
<name>A0A7X6MZB2_9STRE</name>
<feature type="active site" description="Acyl-thioester intermediate" evidence="3">
    <location>
        <position position="112"/>
    </location>
</feature>
<dbReference type="InterPro" id="IPR011554">
    <property type="entry name" value="HMG_CoA_synthase_prok"/>
</dbReference>
<dbReference type="CDD" id="cd00827">
    <property type="entry name" value="init_cond_enzymes"/>
    <property type="match status" value="1"/>
</dbReference>
<dbReference type="SUPFAM" id="SSF53901">
    <property type="entry name" value="Thiolase-like"/>
    <property type="match status" value="2"/>
</dbReference>
<dbReference type="RefSeq" id="WP_168548122.1">
    <property type="nucleotide sequence ID" value="NZ_JAAXPR010000001.1"/>
</dbReference>
<reference evidence="7 8" key="1">
    <citation type="submission" date="2020-04" db="EMBL/GenBank/DDBJ databases">
        <title>MicrobeNet Type strains.</title>
        <authorList>
            <person name="Nicholson A.C."/>
        </authorList>
    </citation>
    <scope>NUCLEOTIDE SEQUENCE [LARGE SCALE GENOMIC DNA]</scope>
    <source>
        <strain evidence="7 8">CCUG 69612</strain>
    </source>
</reference>
<gene>
    <name evidence="7" type="ORF">HF992_00555</name>
</gene>
<dbReference type="Pfam" id="PF01154">
    <property type="entry name" value="HMG_CoA_synt_N"/>
    <property type="match status" value="1"/>
</dbReference>